<gene>
    <name evidence="1" type="ORF">TM448A00340_0017</name>
</gene>
<reference evidence="1" key="1">
    <citation type="submission" date="2020-03" db="EMBL/GenBank/DDBJ databases">
        <title>The deep terrestrial virosphere.</title>
        <authorList>
            <person name="Holmfeldt K."/>
            <person name="Nilsson E."/>
            <person name="Simone D."/>
            <person name="Lopez-Fernandez M."/>
            <person name="Wu X."/>
            <person name="de Brujin I."/>
            <person name="Lundin D."/>
            <person name="Andersson A."/>
            <person name="Bertilsson S."/>
            <person name="Dopson M."/>
        </authorList>
    </citation>
    <scope>NUCLEOTIDE SEQUENCE</scope>
    <source>
        <strain evidence="1">TM448A00340</strain>
    </source>
</reference>
<protein>
    <recommendedName>
        <fullName evidence="2">Lipoprotein</fullName>
    </recommendedName>
</protein>
<dbReference type="AlphaFoldDB" id="A0A6H1ZE71"/>
<proteinExistence type="predicted"/>
<organism evidence="1">
    <name type="scientific">viral metagenome</name>
    <dbReference type="NCBI Taxonomy" id="1070528"/>
    <lineage>
        <taxon>unclassified sequences</taxon>
        <taxon>metagenomes</taxon>
        <taxon>organismal metagenomes</taxon>
    </lineage>
</organism>
<sequence>MKYSFKSQLLACVLAMVATLTVAACTASNPVATAAGTLVSRYCAAPEIGRSVLREAIATSTAPNRIRVECAADAF</sequence>
<accession>A0A6H1ZE71</accession>
<dbReference type="EMBL" id="MT144005">
    <property type="protein sequence ID" value="QJA46216.1"/>
    <property type="molecule type" value="Genomic_DNA"/>
</dbReference>
<evidence type="ECO:0008006" key="2">
    <source>
        <dbReference type="Google" id="ProtNLM"/>
    </source>
</evidence>
<dbReference type="PROSITE" id="PS51257">
    <property type="entry name" value="PROKAR_LIPOPROTEIN"/>
    <property type="match status" value="1"/>
</dbReference>
<name>A0A6H1ZE71_9ZZZZ</name>
<evidence type="ECO:0000313" key="1">
    <source>
        <dbReference type="EMBL" id="QJA46216.1"/>
    </source>
</evidence>